<reference evidence="4" key="1">
    <citation type="submission" date="2022-11" db="UniProtKB">
        <authorList>
            <consortium name="WormBaseParasite"/>
        </authorList>
    </citation>
    <scope>IDENTIFICATION</scope>
</reference>
<dbReference type="InterPro" id="IPR008984">
    <property type="entry name" value="SMAD_FHA_dom_sf"/>
</dbReference>
<proteinExistence type="predicted"/>
<evidence type="ECO:0000256" key="1">
    <source>
        <dbReference type="SAM" id="MobiDB-lite"/>
    </source>
</evidence>
<dbReference type="AlphaFoldDB" id="A0A915I612"/>
<protein>
    <submittedName>
        <fullName evidence="4">MH2 domain-containing protein</fullName>
    </submittedName>
</protein>
<name>A0A915I612_ROMCU</name>
<dbReference type="PANTHER" id="PTHR22742:SF2">
    <property type="entry name" value="EXPANSION, ISOFORM A-RELATED"/>
    <property type="match status" value="1"/>
</dbReference>
<feature type="region of interest" description="Disordered" evidence="1">
    <location>
        <begin position="1"/>
        <end position="30"/>
    </location>
</feature>
<accession>A0A915I612</accession>
<dbReference type="Pfam" id="PF03166">
    <property type="entry name" value="MH2"/>
    <property type="match status" value="1"/>
</dbReference>
<feature type="domain" description="MH2" evidence="2">
    <location>
        <begin position="61"/>
        <end position="254"/>
    </location>
</feature>
<dbReference type="OMA" id="PVIVQGW"/>
<dbReference type="WBParaSite" id="nRc.2.0.1.t09201-RA">
    <property type="protein sequence ID" value="nRc.2.0.1.t09201-RA"/>
    <property type="gene ID" value="nRc.2.0.1.g09201"/>
</dbReference>
<evidence type="ECO:0000313" key="3">
    <source>
        <dbReference type="Proteomes" id="UP000887565"/>
    </source>
</evidence>
<dbReference type="SMART" id="SM00524">
    <property type="entry name" value="DWB"/>
    <property type="match status" value="1"/>
</dbReference>
<evidence type="ECO:0000313" key="4">
    <source>
        <dbReference type="WBParaSite" id="nRc.2.0.1.t09201-RA"/>
    </source>
</evidence>
<dbReference type="PROSITE" id="PS51076">
    <property type="entry name" value="MH2"/>
    <property type="match status" value="1"/>
</dbReference>
<sequence length="254" mass="28740">MEDMDVASTSSGSTNDRGEIPRANIFSGGESDERWSNLESFYEDHIAATLSKIRCLDDEVWGKLILMNRNKCIAKMYLRNPLIVLDGTKNSFDGQRIGLDHFENADADEQTLEIRVKLGAGILLKVDQKGSIWVKKVTKCPIVIQNIDKPGIASFGAEILKTNGILETNVPTKIFDMKLFREDFERATRFNNIDDEITKRLLYKGIIRISFFRNENRSLRTPCWCALINLIAMELLTNLEHVKKGGLRVAACVI</sequence>
<dbReference type="GO" id="GO:0006355">
    <property type="term" value="P:regulation of DNA-templated transcription"/>
    <property type="evidence" value="ECO:0007669"/>
    <property type="project" value="InterPro"/>
</dbReference>
<dbReference type="GO" id="GO:0009791">
    <property type="term" value="P:post-embryonic development"/>
    <property type="evidence" value="ECO:0007669"/>
    <property type="project" value="UniProtKB-ARBA"/>
</dbReference>
<evidence type="ECO:0000259" key="2">
    <source>
        <dbReference type="PROSITE" id="PS51076"/>
    </source>
</evidence>
<dbReference type="Proteomes" id="UP000887565">
    <property type="component" value="Unplaced"/>
</dbReference>
<keyword evidence="3" id="KW-1185">Reference proteome</keyword>
<dbReference type="GO" id="GO:0051239">
    <property type="term" value="P:regulation of multicellular organismal process"/>
    <property type="evidence" value="ECO:0007669"/>
    <property type="project" value="UniProtKB-ARBA"/>
</dbReference>
<organism evidence="3 4">
    <name type="scientific">Romanomermis culicivorax</name>
    <name type="common">Nematode worm</name>
    <dbReference type="NCBI Taxonomy" id="13658"/>
    <lineage>
        <taxon>Eukaryota</taxon>
        <taxon>Metazoa</taxon>
        <taxon>Ecdysozoa</taxon>
        <taxon>Nematoda</taxon>
        <taxon>Enoplea</taxon>
        <taxon>Dorylaimia</taxon>
        <taxon>Mermithida</taxon>
        <taxon>Mermithoidea</taxon>
        <taxon>Mermithidae</taxon>
        <taxon>Romanomermis</taxon>
    </lineage>
</organism>
<dbReference type="PANTHER" id="PTHR22742">
    <property type="entry name" value="EXPANSION, ISOFORM A-RELATED"/>
    <property type="match status" value="1"/>
</dbReference>
<dbReference type="InterPro" id="IPR017855">
    <property type="entry name" value="SMAD-like_dom_sf"/>
</dbReference>
<dbReference type="SUPFAM" id="SSF49879">
    <property type="entry name" value="SMAD/FHA domain"/>
    <property type="match status" value="1"/>
</dbReference>
<dbReference type="GO" id="GO:0050793">
    <property type="term" value="P:regulation of developmental process"/>
    <property type="evidence" value="ECO:0007669"/>
    <property type="project" value="UniProtKB-ARBA"/>
</dbReference>
<dbReference type="Gene3D" id="2.60.200.10">
    <property type="match status" value="1"/>
</dbReference>
<dbReference type="InterPro" id="IPR001132">
    <property type="entry name" value="SMAD_dom_Dwarfin-type"/>
</dbReference>